<evidence type="ECO:0000313" key="8">
    <source>
        <dbReference type="Proteomes" id="UP000577362"/>
    </source>
</evidence>
<name>A0A840C0S4_9HYPH</name>
<evidence type="ECO:0000256" key="1">
    <source>
        <dbReference type="ARBA" id="ARBA00022723"/>
    </source>
</evidence>
<accession>A0A840C0S4</accession>
<dbReference type="InterPro" id="IPR022830">
    <property type="entry name" value="Indigdn_synthA-like"/>
</dbReference>
<evidence type="ECO:0000256" key="2">
    <source>
        <dbReference type="ARBA" id="ARBA00022801"/>
    </source>
</evidence>
<gene>
    <name evidence="6" type="primary">psuG</name>
    <name evidence="7" type="ORF">GGR16_004141</name>
</gene>
<reference evidence="7 8" key="1">
    <citation type="submission" date="2020-08" db="EMBL/GenBank/DDBJ databases">
        <title>Genomic Encyclopedia of Type Strains, Phase IV (KMG-IV): sequencing the most valuable type-strain genomes for metagenomic binning, comparative biology and taxonomic classification.</title>
        <authorList>
            <person name="Goeker M."/>
        </authorList>
    </citation>
    <scope>NUCLEOTIDE SEQUENCE [LARGE SCALE GENOMIC DNA]</scope>
    <source>
        <strain evidence="7 8">DSM 103737</strain>
    </source>
</reference>
<dbReference type="AlphaFoldDB" id="A0A840C0S4"/>
<evidence type="ECO:0000256" key="6">
    <source>
        <dbReference type="HAMAP-Rule" id="MF_01876"/>
    </source>
</evidence>
<dbReference type="InterPro" id="IPR007342">
    <property type="entry name" value="PsuG"/>
</dbReference>
<dbReference type="EC" id="4.2.1.70" evidence="6"/>
<feature type="binding site" evidence="6">
    <location>
        <begin position="141"/>
        <end position="143"/>
    </location>
    <ligand>
        <name>substrate</name>
    </ligand>
</feature>
<comment type="cofactor">
    <cofactor evidence="6">
        <name>Mn(2+)</name>
        <dbReference type="ChEBI" id="CHEBI:29035"/>
    </cofactor>
    <text evidence="6">Binds 1 Mn(2+) ion per subunit.</text>
</comment>
<dbReference type="GO" id="GO:0046872">
    <property type="term" value="F:metal ion binding"/>
    <property type="evidence" value="ECO:0007669"/>
    <property type="project" value="UniProtKB-KW"/>
</dbReference>
<comment type="catalytic activity">
    <reaction evidence="6">
        <text>D-ribose 5-phosphate + uracil = psi-UMP + H2O</text>
        <dbReference type="Rhea" id="RHEA:18337"/>
        <dbReference type="ChEBI" id="CHEBI:15377"/>
        <dbReference type="ChEBI" id="CHEBI:17568"/>
        <dbReference type="ChEBI" id="CHEBI:58380"/>
        <dbReference type="ChEBI" id="CHEBI:78346"/>
        <dbReference type="EC" id="4.2.1.70"/>
    </reaction>
</comment>
<keyword evidence="2 6" id="KW-0378">Hydrolase</keyword>
<keyword evidence="5 6" id="KW-0326">Glycosidase</keyword>
<dbReference type="Gene3D" id="3.40.1790.10">
    <property type="entry name" value="Indigoidine synthase domain"/>
    <property type="match status" value="1"/>
</dbReference>
<dbReference type="EMBL" id="JACIEN010000006">
    <property type="protein sequence ID" value="MBB4019094.1"/>
    <property type="molecule type" value="Genomic_DNA"/>
</dbReference>
<dbReference type="GO" id="GO:0005737">
    <property type="term" value="C:cytoplasm"/>
    <property type="evidence" value="ECO:0007669"/>
    <property type="project" value="TreeGrafter"/>
</dbReference>
<evidence type="ECO:0000256" key="4">
    <source>
        <dbReference type="ARBA" id="ARBA00023239"/>
    </source>
</evidence>
<keyword evidence="1 6" id="KW-0479">Metal-binding</keyword>
<dbReference type="Proteomes" id="UP000577362">
    <property type="component" value="Unassembled WGS sequence"/>
</dbReference>
<feature type="active site" description="Proton donor" evidence="6">
    <location>
        <position position="26"/>
    </location>
</feature>
<feature type="binding site" evidence="6">
    <location>
        <position position="139"/>
    </location>
    <ligand>
        <name>Mn(2+)</name>
        <dbReference type="ChEBI" id="CHEBI:29035"/>
    </ligand>
</feature>
<comment type="subunit">
    <text evidence="6">Homotrimer.</text>
</comment>
<keyword evidence="4 6" id="KW-0456">Lyase</keyword>
<feature type="binding site" evidence="6">
    <location>
        <position position="107"/>
    </location>
    <ligand>
        <name>substrate</name>
    </ligand>
</feature>
<feature type="active site" description="Nucleophile" evidence="6">
    <location>
        <position position="160"/>
    </location>
</feature>
<dbReference type="RefSeq" id="WP_183317828.1">
    <property type="nucleotide sequence ID" value="NZ_JACIEN010000006.1"/>
</dbReference>
<dbReference type="Pfam" id="PF04227">
    <property type="entry name" value="Indigoidine_A"/>
    <property type="match status" value="1"/>
</dbReference>
<keyword evidence="8" id="KW-1185">Reference proteome</keyword>
<dbReference type="SUPFAM" id="SSF110581">
    <property type="entry name" value="Indigoidine synthase A-like"/>
    <property type="match status" value="1"/>
</dbReference>
<comment type="caution">
    <text evidence="7">The sequence shown here is derived from an EMBL/GenBank/DDBJ whole genome shotgun (WGS) entry which is preliminary data.</text>
</comment>
<evidence type="ECO:0000313" key="7">
    <source>
        <dbReference type="EMBL" id="MBB4019094.1"/>
    </source>
</evidence>
<comment type="function">
    <text evidence="6">Catalyzes the reversible cleavage of pseudouridine 5'-phosphate (PsiMP) to ribose 5-phosphate and uracil. Functions biologically in the cleavage direction, as part of a pseudouridine degradation pathway.</text>
</comment>
<dbReference type="HAMAP" id="MF_01876">
    <property type="entry name" value="PsiMP_glycosidase"/>
    <property type="match status" value="1"/>
</dbReference>
<feature type="binding site" evidence="6">
    <location>
        <position position="87"/>
    </location>
    <ligand>
        <name>substrate</name>
    </ligand>
</feature>
<dbReference type="PANTHER" id="PTHR42909">
    <property type="entry name" value="ZGC:136858"/>
    <property type="match status" value="1"/>
</dbReference>
<evidence type="ECO:0000256" key="5">
    <source>
        <dbReference type="ARBA" id="ARBA00023295"/>
    </source>
</evidence>
<protein>
    <recommendedName>
        <fullName evidence="6">Pseudouridine-5'-phosphate glycosidase</fullName>
        <shortName evidence="6">PsiMP glycosidase</shortName>
        <ecNumber evidence="6">4.2.1.70</ecNumber>
    </recommendedName>
</protein>
<comment type="similarity">
    <text evidence="6">Belongs to the pseudouridine-5'-phosphate glycosidase family.</text>
</comment>
<organism evidence="7 8">
    <name type="scientific">Chelatococcus caeni</name>
    <dbReference type="NCBI Taxonomy" id="1348468"/>
    <lineage>
        <taxon>Bacteria</taxon>
        <taxon>Pseudomonadati</taxon>
        <taxon>Pseudomonadota</taxon>
        <taxon>Alphaproteobacteria</taxon>
        <taxon>Hyphomicrobiales</taxon>
        <taxon>Chelatococcaceae</taxon>
        <taxon>Chelatococcus</taxon>
    </lineage>
</organism>
<dbReference type="PANTHER" id="PTHR42909:SF1">
    <property type="entry name" value="CARBOHYDRATE KINASE PFKB DOMAIN-CONTAINING PROTEIN"/>
    <property type="match status" value="1"/>
</dbReference>
<proteinExistence type="inferred from homology"/>
<sequence>MTDVTPVLSPEVADALAAGRPVVALESTIIAHGMASPANLETARRVEAIVRAGGAVPATIAVLDRRIRIGLDDAGLERLATARDVMKASTREVPLALATGRDAATTVASTMRLAAMAGIAVFATGGIGGVHRGAATSFDISADLTELSRTPVAVVSAGAKAILDLALTLEMLETLGVPVVSVGTDIFPAFYSRDSGLAAPARLDTAGEIAAFIRAHRALGLTSGVLVANPIPAEHEIPGAEIAPVIESALLEAAAQGITGKDVTPFLLPRVAEATAGRSLKANIALVENNAALAAQIAVALAGEGR</sequence>
<keyword evidence="3 6" id="KW-0464">Manganese</keyword>
<dbReference type="GO" id="GO:0046113">
    <property type="term" value="P:nucleobase catabolic process"/>
    <property type="evidence" value="ECO:0007669"/>
    <property type="project" value="UniProtKB-UniRule"/>
</dbReference>
<evidence type="ECO:0000256" key="3">
    <source>
        <dbReference type="ARBA" id="ARBA00023211"/>
    </source>
</evidence>
<dbReference type="GO" id="GO:0016798">
    <property type="term" value="F:hydrolase activity, acting on glycosyl bonds"/>
    <property type="evidence" value="ECO:0007669"/>
    <property type="project" value="UniProtKB-KW"/>
</dbReference>
<dbReference type="GO" id="GO:0004730">
    <property type="term" value="F:pseudouridylate synthase activity"/>
    <property type="evidence" value="ECO:0007669"/>
    <property type="project" value="UniProtKB-UniRule"/>
</dbReference>